<dbReference type="EMBL" id="LJEB01000257">
    <property type="protein sequence ID" value="KPR46352.1"/>
    <property type="molecule type" value="Genomic_DNA"/>
</dbReference>
<reference evidence="1 2" key="2">
    <citation type="journal article" date="2017" name="PLoS ONE">
        <title>Genomic and phenotypic characterisation of fluoroquinolone resistance mechanisms in Enterobacteriaceae in Durban, South Africa.</title>
        <authorList>
            <person name="Osei Sekyere J."/>
            <person name="Amoako D.G."/>
        </authorList>
    </citation>
    <scope>NUCLEOTIDE SEQUENCE [LARGE SCALE GENOMIC DNA]</scope>
    <source>
        <strain evidence="1 2">ST62:944112508</strain>
    </source>
</reference>
<organism evidence="1 2">
    <name type="scientific">Citrobacter freundii</name>
    <dbReference type="NCBI Taxonomy" id="546"/>
    <lineage>
        <taxon>Bacteria</taxon>
        <taxon>Pseudomonadati</taxon>
        <taxon>Pseudomonadota</taxon>
        <taxon>Gammaproteobacteria</taxon>
        <taxon>Enterobacterales</taxon>
        <taxon>Enterobacteriaceae</taxon>
        <taxon>Citrobacter</taxon>
        <taxon>Citrobacter freundii complex</taxon>
    </lineage>
</organism>
<name>A0AA40NEP3_CITFR</name>
<sequence length="86" mass="10116">MLYSISLIKTMYWVSFMPKSQQDRPSDDDNLYKIELIKWHQRIQEISYIEAGLHMRALNQLMWQVPSLVIVINGGLWYGATLVSEL</sequence>
<proteinExistence type="predicted"/>
<gene>
    <name evidence="1" type="ORF">AN672_28475</name>
</gene>
<comment type="caution">
    <text evidence="1">The sequence shown here is derived from an EMBL/GenBank/DDBJ whole genome shotgun (WGS) entry which is preliminary data.</text>
</comment>
<reference evidence="2" key="1">
    <citation type="submission" date="2015-09" db="EMBL/GenBank/DDBJ databases">
        <title>Prevalence of NDMs in South Africa.</title>
        <authorList>
            <person name="Osei Sekyere J."/>
            <person name="Govinden U."/>
            <person name="Essack S."/>
            <person name="Haldorsen B."/>
            <person name="Samuelsen O."/>
            <person name="Aasnaes B."/>
            <person name="Sundsfjord A."/>
        </authorList>
    </citation>
    <scope>NUCLEOTIDE SEQUENCE [LARGE SCALE GENOMIC DNA]</scope>
    <source>
        <strain evidence="2">ST62:944112508</strain>
    </source>
</reference>
<feature type="non-terminal residue" evidence="1">
    <location>
        <position position="86"/>
    </location>
</feature>
<dbReference type="Proteomes" id="UP000050520">
    <property type="component" value="Unassembled WGS sequence"/>
</dbReference>
<accession>A0AA40NEP3</accession>
<dbReference type="AlphaFoldDB" id="A0AA40NEP3"/>
<evidence type="ECO:0000313" key="2">
    <source>
        <dbReference type="Proteomes" id="UP000050520"/>
    </source>
</evidence>
<evidence type="ECO:0000313" key="1">
    <source>
        <dbReference type="EMBL" id="KPR46352.1"/>
    </source>
</evidence>
<protein>
    <submittedName>
        <fullName evidence="1">Uncharacterized protein</fullName>
    </submittedName>
</protein>